<name>X1E1S8_9ZZZZ</name>
<accession>X1E1S8</accession>
<gene>
    <name evidence="1" type="ORF">S01H4_41886</name>
</gene>
<dbReference type="EMBL" id="BART01022941">
    <property type="protein sequence ID" value="GAH02608.1"/>
    <property type="molecule type" value="Genomic_DNA"/>
</dbReference>
<dbReference type="AlphaFoldDB" id="X1E1S8"/>
<sequence length="118" mass="13501">MNNHQLILVFVRDLNFEVRIESAAQKNGFQVKLIESADQIAPPNEKEMGVQFAEHLEGRGAVLLDKITQWHPALIIFDLGNDFIPWEDWIRLISSVPATRRIPILCFGPHVEIDKMQA</sequence>
<evidence type="ECO:0000313" key="1">
    <source>
        <dbReference type="EMBL" id="GAH02608.1"/>
    </source>
</evidence>
<protein>
    <recommendedName>
        <fullName evidence="2">Response regulatory domain-containing protein</fullName>
    </recommendedName>
</protein>
<proteinExistence type="predicted"/>
<comment type="caution">
    <text evidence="1">The sequence shown here is derived from an EMBL/GenBank/DDBJ whole genome shotgun (WGS) entry which is preliminary data.</text>
</comment>
<evidence type="ECO:0008006" key="2">
    <source>
        <dbReference type="Google" id="ProtNLM"/>
    </source>
</evidence>
<feature type="non-terminal residue" evidence="1">
    <location>
        <position position="118"/>
    </location>
</feature>
<organism evidence="1">
    <name type="scientific">marine sediment metagenome</name>
    <dbReference type="NCBI Taxonomy" id="412755"/>
    <lineage>
        <taxon>unclassified sequences</taxon>
        <taxon>metagenomes</taxon>
        <taxon>ecological metagenomes</taxon>
    </lineage>
</organism>
<reference evidence="1" key="1">
    <citation type="journal article" date="2014" name="Front. Microbiol.">
        <title>High frequency of phylogenetically diverse reductive dehalogenase-homologous genes in deep subseafloor sedimentary metagenomes.</title>
        <authorList>
            <person name="Kawai M."/>
            <person name="Futagami T."/>
            <person name="Toyoda A."/>
            <person name="Takaki Y."/>
            <person name="Nishi S."/>
            <person name="Hori S."/>
            <person name="Arai W."/>
            <person name="Tsubouchi T."/>
            <person name="Morono Y."/>
            <person name="Uchiyama I."/>
            <person name="Ito T."/>
            <person name="Fujiyama A."/>
            <person name="Inagaki F."/>
            <person name="Takami H."/>
        </authorList>
    </citation>
    <scope>NUCLEOTIDE SEQUENCE</scope>
    <source>
        <strain evidence="1">Expedition CK06-06</strain>
    </source>
</reference>